<evidence type="ECO:0000313" key="2">
    <source>
        <dbReference type="EMBL" id="RZD19023.1"/>
    </source>
</evidence>
<dbReference type="Pfam" id="PF13338">
    <property type="entry name" value="AbiEi_4"/>
    <property type="match status" value="1"/>
</dbReference>
<comment type="caution">
    <text evidence="2">The sequence shown here is derived from an EMBL/GenBank/DDBJ whole genome shotgun (WGS) entry which is preliminary data.</text>
</comment>
<protein>
    <submittedName>
        <fullName evidence="2">Transcriptional regulator</fullName>
    </submittedName>
</protein>
<accession>A0A519BP40</accession>
<dbReference type="EMBL" id="SGBB01000003">
    <property type="protein sequence ID" value="RZD19023.1"/>
    <property type="molecule type" value="Genomic_DNA"/>
</dbReference>
<proteinExistence type="predicted"/>
<dbReference type="AlphaFoldDB" id="A0A519BP40"/>
<organism evidence="2 3">
    <name type="scientific">Candidatus Acididesulfobacter diazotrophicus</name>
    <dbReference type="NCBI Taxonomy" id="2597226"/>
    <lineage>
        <taxon>Bacteria</taxon>
        <taxon>Deltaproteobacteria</taxon>
        <taxon>Candidatus Acidulodesulfobacterales</taxon>
        <taxon>Candidatus Acididesulfobacter</taxon>
    </lineage>
</organism>
<reference evidence="2 3" key="1">
    <citation type="journal article" date="2019" name="ISME J.">
        <title>Insights into ecological role of a new deltaproteobacterial order Candidatus Acidulodesulfobacterales by metagenomics and metatranscriptomics.</title>
        <authorList>
            <person name="Tan S."/>
            <person name="Liu J."/>
            <person name="Fang Y."/>
            <person name="Hedlund B.P."/>
            <person name="Lian Z.H."/>
            <person name="Huang L.Y."/>
            <person name="Li J.T."/>
            <person name="Huang L.N."/>
            <person name="Li W.J."/>
            <person name="Jiang H.C."/>
            <person name="Dong H.L."/>
            <person name="Shu W.S."/>
        </authorList>
    </citation>
    <scope>NUCLEOTIDE SEQUENCE [LARGE SCALE GENOMIC DNA]</scope>
    <source>
        <strain evidence="2">AP1</strain>
    </source>
</reference>
<feature type="domain" description="AbiEi antitoxin N-terminal" evidence="1">
    <location>
        <begin position="6"/>
        <end position="53"/>
    </location>
</feature>
<evidence type="ECO:0000313" key="3">
    <source>
        <dbReference type="Proteomes" id="UP000319296"/>
    </source>
</evidence>
<evidence type="ECO:0000259" key="1">
    <source>
        <dbReference type="Pfam" id="PF13338"/>
    </source>
</evidence>
<dbReference type="InterPro" id="IPR025159">
    <property type="entry name" value="AbiEi_N"/>
</dbReference>
<dbReference type="Proteomes" id="UP000319296">
    <property type="component" value="Unassembled WGS sequence"/>
</dbReference>
<sequence>MQRKTDRLINLFQSNGGTVRFSTIIKEGFHPDSLNILKKEKKVEKIARGLYGLTNHAIKTHPDLVAASLQAPRGVICLISALSFHEATVEIPKYVDMAIPQGTHAHRIKYPPVRFYRFNIKSWGAGIEEHEIEGYKIKVYSLAKTVADCFKFRNKIGMDVARQAIKTAIAEKNIKPEEIMRYAKICRVGNIIKPILEAIL</sequence>
<gene>
    <name evidence="2" type="ORF">EVG15_02665</name>
</gene>
<name>A0A519BP40_9DELT</name>